<comment type="pathway">
    <text evidence="2">Protein modification; protein glycosylation.</text>
</comment>
<dbReference type="OrthoDB" id="422368at2759"/>
<comment type="catalytic activity">
    <reaction evidence="11">
        <text>L-threonyl-[protein] + GDP-beta-L-fucose = 3-O-(alpha-L-fucosyl)-L-threonyl-[protein] + GDP + H(+)</text>
        <dbReference type="Rhea" id="RHEA:70491"/>
        <dbReference type="Rhea" id="RHEA-COMP:11060"/>
        <dbReference type="Rhea" id="RHEA-COMP:17915"/>
        <dbReference type="ChEBI" id="CHEBI:15378"/>
        <dbReference type="ChEBI" id="CHEBI:30013"/>
        <dbReference type="ChEBI" id="CHEBI:57273"/>
        <dbReference type="ChEBI" id="CHEBI:58189"/>
        <dbReference type="ChEBI" id="CHEBI:189631"/>
        <dbReference type="EC" id="2.4.1.221"/>
    </reaction>
    <physiologicalReaction direction="left-to-right" evidence="11">
        <dbReference type="Rhea" id="RHEA:70492"/>
    </physiologicalReaction>
</comment>
<dbReference type="GO" id="GO:0046922">
    <property type="term" value="F:peptide-O-fucosyltransferase activity"/>
    <property type="evidence" value="ECO:0007669"/>
    <property type="project" value="UniProtKB-EC"/>
</dbReference>
<dbReference type="Gene3D" id="3.40.50.11350">
    <property type="match status" value="1"/>
</dbReference>
<dbReference type="FunCoup" id="A0A212F2S7">
    <property type="interactions" value="685"/>
</dbReference>
<dbReference type="InterPro" id="IPR045130">
    <property type="entry name" value="OFUT2-like"/>
</dbReference>
<dbReference type="Pfam" id="PF10250">
    <property type="entry name" value="O-FucT"/>
    <property type="match status" value="1"/>
</dbReference>
<evidence type="ECO:0000256" key="7">
    <source>
        <dbReference type="ARBA" id="ARBA00023277"/>
    </source>
</evidence>
<evidence type="ECO:0000313" key="14">
    <source>
        <dbReference type="Proteomes" id="UP000007151"/>
    </source>
</evidence>
<dbReference type="EC" id="2.4.1.221" evidence="3"/>
<name>A0A212F2S7_DANPL</name>
<evidence type="ECO:0000256" key="8">
    <source>
        <dbReference type="ARBA" id="ARBA00025803"/>
    </source>
</evidence>
<evidence type="ECO:0000256" key="3">
    <source>
        <dbReference type="ARBA" id="ARBA00012196"/>
    </source>
</evidence>
<keyword evidence="6" id="KW-0294">Fucose metabolism</keyword>
<dbReference type="GO" id="GO:0006004">
    <property type="term" value="P:fucose metabolic process"/>
    <property type="evidence" value="ECO:0007669"/>
    <property type="project" value="UniProtKB-KW"/>
</dbReference>
<evidence type="ECO:0000256" key="1">
    <source>
        <dbReference type="ARBA" id="ARBA00004240"/>
    </source>
</evidence>
<dbReference type="EMBL" id="AGBW02010693">
    <property type="protein sequence ID" value="OWR48021.1"/>
    <property type="molecule type" value="Genomic_DNA"/>
</dbReference>
<protein>
    <recommendedName>
        <fullName evidence="9">GDP-fucose protein O-fucosyltransferase 2</fullName>
        <ecNumber evidence="3">2.4.1.221</ecNumber>
    </recommendedName>
    <alternativeName>
        <fullName evidence="10">Peptide-O-fucosyltransferase 2</fullName>
    </alternativeName>
</protein>
<evidence type="ECO:0000256" key="6">
    <source>
        <dbReference type="ARBA" id="ARBA00023253"/>
    </source>
</evidence>
<dbReference type="CDD" id="cd11298">
    <property type="entry name" value="O-FucT-2"/>
    <property type="match status" value="1"/>
</dbReference>
<gene>
    <name evidence="13" type="ORF">KGM_214981</name>
</gene>
<comment type="caution">
    <text evidence="13">The sequence shown here is derived from an EMBL/GenBank/DDBJ whole genome shotgun (WGS) entry which is preliminary data.</text>
</comment>
<evidence type="ECO:0000256" key="11">
    <source>
        <dbReference type="ARBA" id="ARBA00047273"/>
    </source>
</evidence>
<dbReference type="PANTHER" id="PTHR13398:SF0">
    <property type="entry name" value="GDP-FUCOSE PROTEIN O-FUCOSYLTRANSFERASE 2"/>
    <property type="match status" value="1"/>
</dbReference>
<comment type="similarity">
    <text evidence="8">Belongs to the glycosyltransferase 68 family.</text>
</comment>
<organism evidence="13 14">
    <name type="scientific">Danaus plexippus plexippus</name>
    <dbReference type="NCBI Taxonomy" id="278856"/>
    <lineage>
        <taxon>Eukaryota</taxon>
        <taxon>Metazoa</taxon>
        <taxon>Ecdysozoa</taxon>
        <taxon>Arthropoda</taxon>
        <taxon>Hexapoda</taxon>
        <taxon>Insecta</taxon>
        <taxon>Pterygota</taxon>
        <taxon>Neoptera</taxon>
        <taxon>Endopterygota</taxon>
        <taxon>Lepidoptera</taxon>
        <taxon>Glossata</taxon>
        <taxon>Ditrysia</taxon>
        <taxon>Papilionoidea</taxon>
        <taxon>Nymphalidae</taxon>
        <taxon>Danainae</taxon>
        <taxon>Danaini</taxon>
        <taxon>Danaina</taxon>
        <taxon>Danaus</taxon>
        <taxon>Danaus</taxon>
    </lineage>
</organism>
<evidence type="ECO:0000256" key="2">
    <source>
        <dbReference type="ARBA" id="ARBA00004922"/>
    </source>
</evidence>
<proteinExistence type="inferred from homology"/>
<dbReference type="Proteomes" id="UP000007151">
    <property type="component" value="Unassembled WGS sequence"/>
</dbReference>
<keyword evidence="7" id="KW-0119">Carbohydrate metabolism</keyword>
<dbReference type="KEGG" id="dpl:KGM_214981"/>
<evidence type="ECO:0000256" key="9">
    <source>
        <dbReference type="ARBA" id="ARBA00026232"/>
    </source>
</evidence>
<dbReference type="AlphaFoldDB" id="A0A212F2S7"/>
<comment type="catalytic activity">
    <reaction evidence="12">
        <text>L-seryl-[protein] + GDP-beta-L-fucose = 3-O-(alpha-L-fucosyl)-L-seryl-[protein] + GDP + H(+)</text>
        <dbReference type="Rhea" id="RHEA:63644"/>
        <dbReference type="Rhea" id="RHEA-COMP:9863"/>
        <dbReference type="Rhea" id="RHEA-COMP:17914"/>
        <dbReference type="ChEBI" id="CHEBI:15378"/>
        <dbReference type="ChEBI" id="CHEBI:29999"/>
        <dbReference type="ChEBI" id="CHEBI:57273"/>
        <dbReference type="ChEBI" id="CHEBI:58189"/>
        <dbReference type="ChEBI" id="CHEBI:189632"/>
        <dbReference type="EC" id="2.4.1.221"/>
    </reaction>
    <physiologicalReaction direction="left-to-right" evidence="12">
        <dbReference type="Rhea" id="RHEA:63645"/>
    </physiologicalReaction>
</comment>
<keyword evidence="5" id="KW-0256">Endoplasmic reticulum</keyword>
<dbReference type="eggNOG" id="ENOG502QPS6">
    <property type="taxonomic scope" value="Eukaryota"/>
</dbReference>
<dbReference type="GO" id="GO:0005783">
    <property type="term" value="C:endoplasmic reticulum"/>
    <property type="evidence" value="ECO:0007669"/>
    <property type="project" value="UniProtKB-SubCell"/>
</dbReference>
<evidence type="ECO:0000313" key="13">
    <source>
        <dbReference type="EMBL" id="OWR48021.1"/>
    </source>
</evidence>
<evidence type="ECO:0000256" key="5">
    <source>
        <dbReference type="ARBA" id="ARBA00022824"/>
    </source>
</evidence>
<keyword evidence="4" id="KW-0808">Transferase</keyword>
<dbReference type="STRING" id="278856.A0A212F2S7"/>
<reference evidence="13 14" key="1">
    <citation type="journal article" date="2011" name="Cell">
        <title>The monarch butterfly genome yields insights into long-distance migration.</title>
        <authorList>
            <person name="Zhan S."/>
            <person name="Merlin C."/>
            <person name="Boore J.L."/>
            <person name="Reppert S.M."/>
        </authorList>
    </citation>
    <scope>NUCLEOTIDE SEQUENCE [LARGE SCALE GENOMIC DNA]</scope>
    <source>
        <strain evidence="13">F-2</strain>
    </source>
</reference>
<sequence length="401" mass="46803">MITLGALICLFTLASAFDDTFCDKDKVLCHGNFDIDFTVKHILYDVNPPEGFNLRRDVYMRFAIMLAKAKTNYVKNKWRLILPPWDNMYHWKASTQTSKPLPWRHFFDVNALQSFAPVVEFDEYLENTKSDYVKVDHLYVLQNFENPFENGVFEEKYKVVGNCVYNVSNDKIRVKEVICVKFQGKISKLWELIASNPKDTSVMFAHGEIPLHDSYGDGLYWSCRKSMVFSDPLVEAATKYMRDTLKCYMKMCTSYISIHWRRQDFARSRSKDVPSVTGTAKQIDDFVRNTNLDVNEVFIATDADQSELQLLKTELKNMGYMVYYYTPTADEIQRYKDGGIAIIEQIICSHAATFIGTHESTFTYRIQEERELLGFRTYTTFNRFCPDKGECERPSVWKFVE</sequence>
<evidence type="ECO:0000256" key="4">
    <source>
        <dbReference type="ARBA" id="ARBA00022679"/>
    </source>
</evidence>
<accession>A0A212F2S7</accession>
<dbReference type="Gene3D" id="3.40.50.11340">
    <property type="match status" value="1"/>
</dbReference>
<evidence type="ECO:0000256" key="10">
    <source>
        <dbReference type="ARBA" id="ARBA00033083"/>
    </source>
</evidence>
<dbReference type="PANTHER" id="PTHR13398">
    <property type="entry name" value="GDP-FUCOSE PROTEIN O-FUCOSYLTRANSFERASE 2"/>
    <property type="match status" value="1"/>
</dbReference>
<comment type="subcellular location">
    <subcellularLocation>
        <location evidence="1">Endoplasmic reticulum</location>
    </subcellularLocation>
</comment>
<evidence type="ECO:0000256" key="12">
    <source>
        <dbReference type="ARBA" id="ARBA00048647"/>
    </source>
</evidence>
<keyword evidence="14" id="KW-1185">Reference proteome</keyword>
<dbReference type="InterPro" id="IPR019378">
    <property type="entry name" value="GDP-Fuc_O-FucTrfase"/>
</dbReference>